<name>A0ABR3RL14_9PLEO</name>
<comment type="caution">
    <text evidence="1">The sequence shown here is derived from an EMBL/GenBank/DDBJ whole genome shotgun (WGS) entry which is preliminary data.</text>
</comment>
<accession>A0ABR3RL14</accession>
<gene>
    <name evidence="1" type="ORF">SLS60_004677</name>
</gene>
<sequence>METLKVWRDLRFSVFDKERLGKWELRKEYVEWKENRGILMTREQREREEVLKERMKEMAMGFGRRDMEAKKTVNE</sequence>
<organism evidence="1 2">
    <name type="scientific">Paraconiothyrium brasiliense</name>
    <dbReference type="NCBI Taxonomy" id="300254"/>
    <lineage>
        <taxon>Eukaryota</taxon>
        <taxon>Fungi</taxon>
        <taxon>Dikarya</taxon>
        <taxon>Ascomycota</taxon>
        <taxon>Pezizomycotina</taxon>
        <taxon>Dothideomycetes</taxon>
        <taxon>Pleosporomycetidae</taxon>
        <taxon>Pleosporales</taxon>
        <taxon>Massarineae</taxon>
        <taxon>Didymosphaeriaceae</taxon>
        <taxon>Paraconiothyrium</taxon>
    </lineage>
</organism>
<keyword evidence="2" id="KW-1185">Reference proteome</keyword>
<proteinExistence type="predicted"/>
<dbReference type="Proteomes" id="UP001521785">
    <property type="component" value="Unassembled WGS sequence"/>
</dbReference>
<evidence type="ECO:0000313" key="1">
    <source>
        <dbReference type="EMBL" id="KAL1605134.1"/>
    </source>
</evidence>
<evidence type="ECO:0000313" key="2">
    <source>
        <dbReference type="Proteomes" id="UP001521785"/>
    </source>
</evidence>
<protein>
    <submittedName>
        <fullName evidence="1">Uncharacterized protein</fullName>
    </submittedName>
</protein>
<reference evidence="1 2" key="1">
    <citation type="submission" date="2024-02" db="EMBL/GenBank/DDBJ databases">
        <title>De novo assembly and annotation of 12 fungi associated with fruit tree decline syndrome in Ontario, Canada.</title>
        <authorList>
            <person name="Sulman M."/>
            <person name="Ellouze W."/>
            <person name="Ilyukhin E."/>
        </authorList>
    </citation>
    <scope>NUCLEOTIDE SEQUENCE [LARGE SCALE GENOMIC DNA]</scope>
    <source>
        <strain evidence="1 2">M42-189</strain>
    </source>
</reference>
<dbReference type="EMBL" id="JAKJXO020000005">
    <property type="protein sequence ID" value="KAL1605134.1"/>
    <property type="molecule type" value="Genomic_DNA"/>
</dbReference>